<dbReference type="Proteomes" id="UP000266841">
    <property type="component" value="Unassembled WGS sequence"/>
</dbReference>
<name>K0RV28_THAOC</name>
<keyword evidence="2" id="KW-1185">Reference proteome</keyword>
<evidence type="ECO:0000313" key="2">
    <source>
        <dbReference type="Proteomes" id="UP000266841"/>
    </source>
</evidence>
<comment type="caution">
    <text evidence="1">The sequence shown here is derived from an EMBL/GenBank/DDBJ whole genome shotgun (WGS) entry which is preliminary data.</text>
</comment>
<accession>K0RV28</accession>
<reference evidence="1 2" key="1">
    <citation type="journal article" date="2012" name="Genome Biol.">
        <title>Genome and low-iron response of an oceanic diatom adapted to chronic iron limitation.</title>
        <authorList>
            <person name="Lommer M."/>
            <person name="Specht M."/>
            <person name="Roy A.S."/>
            <person name="Kraemer L."/>
            <person name="Andreson R."/>
            <person name="Gutowska M.A."/>
            <person name="Wolf J."/>
            <person name="Bergner S.V."/>
            <person name="Schilhabel M.B."/>
            <person name="Klostermeier U.C."/>
            <person name="Beiko R.G."/>
            <person name="Rosenstiel P."/>
            <person name="Hippler M."/>
            <person name="Laroche J."/>
        </authorList>
    </citation>
    <scope>NUCLEOTIDE SEQUENCE [LARGE SCALE GENOMIC DNA]</scope>
    <source>
        <strain evidence="1 2">CCMP1005</strain>
    </source>
</reference>
<dbReference type="OrthoDB" id="6498117at2759"/>
<evidence type="ECO:0000313" key="1">
    <source>
        <dbReference type="EMBL" id="EJK52666.1"/>
    </source>
</evidence>
<sequence>MEESASTMVSAAWRIRADPGSNPGLTLLAFTPSSSMPSYRILHHTDHYDAKTLIGALEIVMRNNIIKFGDVYVKQISGTAMGVPPAPSWANLYEALHEREFLPAWQPHLPLYKRHLDDIIILWNPTSDDESINVAEWTAFKDEVNSIDGLTWEFTELDESVDFMDITVSIAGDRLRTTL</sequence>
<protein>
    <recommendedName>
        <fullName evidence="3">Reverse transcriptase domain-containing protein</fullName>
    </recommendedName>
</protein>
<evidence type="ECO:0008006" key="3">
    <source>
        <dbReference type="Google" id="ProtNLM"/>
    </source>
</evidence>
<dbReference type="EMBL" id="AGNL01039428">
    <property type="protein sequence ID" value="EJK52666.1"/>
    <property type="molecule type" value="Genomic_DNA"/>
</dbReference>
<dbReference type="AlphaFoldDB" id="K0RV28"/>
<organism evidence="1 2">
    <name type="scientific">Thalassiosira oceanica</name>
    <name type="common">Marine diatom</name>
    <dbReference type="NCBI Taxonomy" id="159749"/>
    <lineage>
        <taxon>Eukaryota</taxon>
        <taxon>Sar</taxon>
        <taxon>Stramenopiles</taxon>
        <taxon>Ochrophyta</taxon>
        <taxon>Bacillariophyta</taxon>
        <taxon>Coscinodiscophyceae</taxon>
        <taxon>Thalassiosirophycidae</taxon>
        <taxon>Thalassiosirales</taxon>
        <taxon>Thalassiosiraceae</taxon>
        <taxon>Thalassiosira</taxon>
    </lineage>
</organism>
<proteinExistence type="predicted"/>
<dbReference type="PANTHER" id="PTHR21301:SF12">
    <property type="match status" value="1"/>
</dbReference>
<dbReference type="PANTHER" id="PTHR21301">
    <property type="entry name" value="REVERSE TRANSCRIPTASE"/>
    <property type="match status" value="1"/>
</dbReference>
<gene>
    <name evidence="1" type="ORF">THAOC_28036</name>
</gene>